<dbReference type="InterPro" id="IPR058776">
    <property type="entry name" value="KhtT-like_N"/>
</dbReference>
<organism evidence="2 3">
    <name type="scientific">Dactylosporangium roseum</name>
    <dbReference type="NCBI Taxonomy" id="47989"/>
    <lineage>
        <taxon>Bacteria</taxon>
        <taxon>Bacillati</taxon>
        <taxon>Actinomycetota</taxon>
        <taxon>Actinomycetes</taxon>
        <taxon>Micromonosporales</taxon>
        <taxon>Micromonosporaceae</taxon>
        <taxon>Dactylosporangium</taxon>
    </lineage>
</organism>
<dbReference type="SUPFAM" id="SSF116726">
    <property type="entry name" value="TrkA C-terminal domain-like"/>
    <property type="match status" value="1"/>
</dbReference>
<evidence type="ECO:0000313" key="2">
    <source>
        <dbReference type="EMBL" id="UWZ33881.1"/>
    </source>
</evidence>
<dbReference type="PIRSF" id="PIRSF005028">
    <property type="entry name" value="KhtT"/>
    <property type="match status" value="1"/>
</dbReference>
<keyword evidence="3" id="KW-1185">Reference proteome</keyword>
<dbReference type="RefSeq" id="WP_260723161.1">
    <property type="nucleotide sequence ID" value="NZ_BAAABS010000009.1"/>
</dbReference>
<protein>
    <submittedName>
        <fullName evidence="2">Cation:proton antiporter regulatory subunit</fullName>
    </submittedName>
</protein>
<dbReference type="Pfam" id="PF02080">
    <property type="entry name" value="TrkA_C"/>
    <property type="match status" value="1"/>
</dbReference>
<evidence type="ECO:0000313" key="3">
    <source>
        <dbReference type="Proteomes" id="UP001058271"/>
    </source>
</evidence>
<dbReference type="Pfam" id="PF25991">
    <property type="entry name" value="KhtT_N"/>
    <property type="match status" value="1"/>
</dbReference>
<reference evidence="2" key="1">
    <citation type="submission" date="2021-04" db="EMBL/GenBank/DDBJ databases">
        <title>Biosynthetic gene clusters of Dactylosporangioum roseum.</title>
        <authorList>
            <person name="Hartkoorn R.C."/>
            <person name="Beaudoing E."/>
            <person name="Hot D."/>
            <person name="Moureu S."/>
        </authorList>
    </citation>
    <scope>NUCLEOTIDE SEQUENCE</scope>
    <source>
        <strain evidence="2">NRRL B-16295</strain>
    </source>
</reference>
<dbReference type="InterPro" id="IPR050144">
    <property type="entry name" value="AAE_transporter"/>
</dbReference>
<proteinExistence type="predicted"/>
<dbReference type="InterPro" id="IPR036721">
    <property type="entry name" value="RCK_C_sf"/>
</dbReference>
<dbReference type="InterPro" id="IPR006037">
    <property type="entry name" value="RCK_C"/>
</dbReference>
<evidence type="ECO:0000259" key="1">
    <source>
        <dbReference type="PROSITE" id="PS51202"/>
    </source>
</evidence>
<name>A0ABY5YVW0_9ACTN</name>
<dbReference type="PROSITE" id="PS51202">
    <property type="entry name" value="RCK_C"/>
    <property type="match status" value="1"/>
</dbReference>
<sequence length="160" mass="16702">MDAERTALPGIGLRHEFRTEKGQQAAVVSHVSGRRDLVIYSADDPDTVTATLSLNTDEANGVAELLGTARIVERLADLQRQVTGLKTVQVPIIAGSPYDGRTLGGTQARTRTGASIVAVIRAGEILASPRPDFVFQPGDLVVVVGTADGTAGVSDILARG</sequence>
<dbReference type="PANTHER" id="PTHR30445">
    <property type="entry name" value="K(+)_H(+) ANTIPORTER SUBUNIT KHTT"/>
    <property type="match status" value="1"/>
</dbReference>
<gene>
    <name evidence="2" type="ORF">Drose_21685</name>
</gene>
<dbReference type="PANTHER" id="PTHR30445:SF8">
    <property type="entry name" value="K(+)_H(+) ANTIPORTER SUBUNIT KHTT"/>
    <property type="match status" value="1"/>
</dbReference>
<feature type="domain" description="RCK C-terminal" evidence="1">
    <location>
        <begin position="73"/>
        <end position="159"/>
    </location>
</feature>
<dbReference type="Proteomes" id="UP001058271">
    <property type="component" value="Chromosome"/>
</dbReference>
<dbReference type="InterPro" id="IPR026278">
    <property type="entry name" value="KhtT"/>
</dbReference>
<dbReference type="EMBL" id="CP073721">
    <property type="protein sequence ID" value="UWZ33881.1"/>
    <property type="molecule type" value="Genomic_DNA"/>
</dbReference>
<dbReference type="Gene3D" id="3.30.70.1450">
    <property type="entry name" value="Regulator of K+ conductance, C-terminal domain"/>
    <property type="match status" value="1"/>
</dbReference>
<accession>A0ABY5YVW0</accession>